<evidence type="ECO:0000256" key="2">
    <source>
        <dbReference type="ARBA" id="ARBA00022980"/>
    </source>
</evidence>
<dbReference type="AlphaFoldDB" id="A0A1T4PHB2"/>
<dbReference type="InterPro" id="IPR022666">
    <property type="entry name" value="Ribosomal_uL2_RNA-bd_dom"/>
</dbReference>
<dbReference type="InterPro" id="IPR014722">
    <property type="entry name" value="Rib_uL2_dom2"/>
</dbReference>
<dbReference type="SMART" id="SM01383">
    <property type="entry name" value="Ribosomal_L2"/>
    <property type="match status" value="1"/>
</dbReference>
<keyword evidence="2 5" id="KW-0689">Ribosomal protein</keyword>
<gene>
    <name evidence="5" type="primary">rplB</name>
    <name evidence="9" type="ORF">SAMN02745152_01572</name>
</gene>
<evidence type="ECO:0000256" key="6">
    <source>
        <dbReference type="SAM" id="MobiDB-lite"/>
    </source>
</evidence>
<dbReference type="GO" id="GO:0016740">
    <property type="term" value="F:transferase activity"/>
    <property type="evidence" value="ECO:0007669"/>
    <property type="project" value="InterPro"/>
</dbReference>
<dbReference type="FunFam" id="2.40.50.140:FF:000003">
    <property type="entry name" value="50S ribosomal protein L2"/>
    <property type="match status" value="1"/>
</dbReference>
<dbReference type="GO" id="GO:0015934">
    <property type="term" value="C:large ribosomal subunit"/>
    <property type="evidence" value="ECO:0007669"/>
    <property type="project" value="InterPro"/>
</dbReference>
<dbReference type="Gene3D" id="2.40.50.140">
    <property type="entry name" value="Nucleic acid-binding proteins"/>
    <property type="match status" value="1"/>
</dbReference>
<dbReference type="GeneID" id="303367803"/>
<proteinExistence type="inferred from homology"/>
<dbReference type="Gene3D" id="2.30.30.30">
    <property type="match status" value="1"/>
</dbReference>
<dbReference type="PIRSF" id="PIRSF002158">
    <property type="entry name" value="Ribosomal_L2"/>
    <property type="match status" value="1"/>
</dbReference>
<evidence type="ECO:0000313" key="9">
    <source>
        <dbReference type="EMBL" id="SJZ90646.1"/>
    </source>
</evidence>
<dbReference type="OrthoDB" id="9778722at2"/>
<evidence type="ECO:0000256" key="1">
    <source>
        <dbReference type="ARBA" id="ARBA00005636"/>
    </source>
</evidence>
<dbReference type="Pfam" id="PF03947">
    <property type="entry name" value="Ribosomal_L2_C"/>
    <property type="match status" value="1"/>
</dbReference>
<protein>
    <recommendedName>
        <fullName evidence="4 5">Large ribosomal subunit protein uL2</fullName>
    </recommendedName>
</protein>
<evidence type="ECO:0000259" key="7">
    <source>
        <dbReference type="SMART" id="SM01382"/>
    </source>
</evidence>
<keyword evidence="10" id="KW-1185">Reference proteome</keyword>
<dbReference type="Pfam" id="PF00181">
    <property type="entry name" value="Ribosomal_L2_N"/>
    <property type="match status" value="1"/>
</dbReference>
<comment type="function">
    <text evidence="5">One of the primary rRNA binding proteins. Required for association of the 30S and 50S subunits to form the 70S ribosome, for tRNA binding and peptide bond formation. It has been suggested to have peptidyltransferase activity; this is somewhat controversial. Makes several contacts with the 16S rRNA in the 70S ribosome.</text>
</comment>
<dbReference type="InterPro" id="IPR008991">
    <property type="entry name" value="Translation_prot_SH3-like_sf"/>
</dbReference>
<dbReference type="InterPro" id="IPR014726">
    <property type="entry name" value="Ribosomal_uL2_dom3"/>
</dbReference>
<evidence type="ECO:0000256" key="4">
    <source>
        <dbReference type="ARBA" id="ARBA00035242"/>
    </source>
</evidence>
<sequence length="274" mass="29873">MALKVFKPYTAGTRTRIDLVREELTTDKPEKSLVSGLKSNGGRGQGGRISVRHQGGGHKRKYRVIDFKRNKHGIPGTVKTIEYDPNRSANIALIYYADGEKRYIIAPKGLTVGQKIMSGENAVPTVGNALPLEVIPVGFTVHNIELTLGRGGQLARSAGASALVAAKDGEYVVIRLPSGETRRVFGKCYATIGVVGNEERMNTQLGKAGRRRWLGIRPTVRGMAMNPVDHPLGGGEGAGKGHQPVTPWGQPCRGYKTRNKRKPSNRFIVSRRKK</sequence>
<dbReference type="InterPro" id="IPR005880">
    <property type="entry name" value="Ribosomal_uL2_bac/org-type"/>
</dbReference>
<dbReference type="InterPro" id="IPR002171">
    <property type="entry name" value="Ribosomal_uL2"/>
</dbReference>
<dbReference type="RefSeq" id="WP_078931307.1">
    <property type="nucleotide sequence ID" value="NZ_CAMEQG010000001.1"/>
</dbReference>
<keyword evidence="5" id="KW-0699">rRNA-binding</keyword>
<dbReference type="HAMAP" id="MF_01320_B">
    <property type="entry name" value="Ribosomal_uL2_B"/>
    <property type="match status" value="1"/>
</dbReference>
<dbReference type="PANTHER" id="PTHR13691:SF5">
    <property type="entry name" value="LARGE RIBOSOMAL SUBUNIT PROTEIN UL2M"/>
    <property type="match status" value="1"/>
</dbReference>
<dbReference type="InterPro" id="IPR022669">
    <property type="entry name" value="Ribosomal_uL2_C"/>
</dbReference>
<dbReference type="NCBIfam" id="TIGR01171">
    <property type="entry name" value="rplB_bact"/>
    <property type="match status" value="1"/>
</dbReference>
<evidence type="ECO:0000259" key="8">
    <source>
        <dbReference type="SMART" id="SM01383"/>
    </source>
</evidence>
<organism evidence="9 10">
    <name type="scientific">Treponema berlinense</name>
    <dbReference type="NCBI Taxonomy" id="225004"/>
    <lineage>
        <taxon>Bacteria</taxon>
        <taxon>Pseudomonadati</taxon>
        <taxon>Spirochaetota</taxon>
        <taxon>Spirochaetia</taxon>
        <taxon>Spirochaetales</taxon>
        <taxon>Treponemataceae</taxon>
        <taxon>Treponema</taxon>
    </lineage>
</organism>
<feature type="domain" description="Large ribosomal subunit protein uL2 C-terminal" evidence="7">
    <location>
        <begin position="124"/>
        <end position="251"/>
    </location>
</feature>
<accession>A0A1T4PHB2</accession>
<evidence type="ECO:0000256" key="3">
    <source>
        <dbReference type="ARBA" id="ARBA00023274"/>
    </source>
</evidence>
<keyword evidence="5" id="KW-0694">RNA-binding</keyword>
<dbReference type="SUPFAM" id="SSF50104">
    <property type="entry name" value="Translation proteins SH3-like domain"/>
    <property type="match status" value="1"/>
</dbReference>
<comment type="similarity">
    <text evidence="1 5">Belongs to the universal ribosomal protein uL2 family.</text>
</comment>
<feature type="region of interest" description="Disordered" evidence="6">
    <location>
        <begin position="30"/>
        <end position="55"/>
    </location>
</feature>
<feature type="domain" description="Large ribosomal subunit protein uL2 RNA-binding" evidence="8">
    <location>
        <begin position="42"/>
        <end position="118"/>
    </location>
</feature>
<dbReference type="EMBL" id="FUXC01000009">
    <property type="protein sequence ID" value="SJZ90646.1"/>
    <property type="molecule type" value="Genomic_DNA"/>
</dbReference>
<dbReference type="FunFam" id="2.30.30.30:FF:000001">
    <property type="entry name" value="50S ribosomal protein L2"/>
    <property type="match status" value="1"/>
</dbReference>
<dbReference type="GO" id="GO:0003735">
    <property type="term" value="F:structural constituent of ribosome"/>
    <property type="evidence" value="ECO:0007669"/>
    <property type="project" value="InterPro"/>
</dbReference>
<dbReference type="PANTHER" id="PTHR13691">
    <property type="entry name" value="RIBOSOMAL PROTEIN L2"/>
    <property type="match status" value="1"/>
</dbReference>
<evidence type="ECO:0000313" key="10">
    <source>
        <dbReference type="Proteomes" id="UP000190395"/>
    </source>
</evidence>
<dbReference type="STRING" id="225004.SAMN02745152_01572"/>
<dbReference type="Proteomes" id="UP000190395">
    <property type="component" value="Unassembled WGS sequence"/>
</dbReference>
<comment type="subunit">
    <text evidence="5">Part of the 50S ribosomal subunit. Forms a bridge to the 30S subunit in the 70S ribosome.</text>
</comment>
<reference evidence="9 10" key="1">
    <citation type="submission" date="2017-02" db="EMBL/GenBank/DDBJ databases">
        <authorList>
            <person name="Peterson S.W."/>
        </authorList>
    </citation>
    <scope>NUCLEOTIDE SEQUENCE [LARGE SCALE GENOMIC DNA]</scope>
    <source>
        <strain evidence="9 10">ATCC BAA-909</strain>
    </source>
</reference>
<dbReference type="GO" id="GO:0019843">
    <property type="term" value="F:rRNA binding"/>
    <property type="evidence" value="ECO:0007669"/>
    <property type="project" value="UniProtKB-UniRule"/>
</dbReference>
<dbReference type="InterPro" id="IPR012340">
    <property type="entry name" value="NA-bd_OB-fold"/>
</dbReference>
<dbReference type="FunFam" id="4.10.950.10:FF:000001">
    <property type="entry name" value="50S ribosomal protein L2"/>
    <property type="match status" value="1"/>
</dbReference>
<dbReference type="SUPFAM" id="SSF50249">
    <property type="entry name" value="Nucleic acid-binding proteins"/>
    <property type="match status" value="1"/>
</dbReference>
<evidence type="ECO:0000256" key="5">
    <source>
        <dbReference type="HAMAP-Rule" id="MF_01320"/>
    </source>
</evidence>
<name>A0A1T4PHB2_9SPIR</name>
<dbReference type="SMART" id="SM01382">
    <property type="entry name" value="Ribosomal_L2_C"/>
    <property type="match status" value="1"/>
</dbReference>
<dbReference type="GO" id="GO:0002181">
    <property type="term" value="P:cytoplasmic translation"/>
    <property type="evidence" value="ECO:0007669"/>
    <property type="project" value="TreeGrafter"/>
</dbReference>
<keyword evidence="3 5" id="KW-0687">Ribonucleoprotein</keyword>
<feature type="compositionally biased region" description="Basic residues" evidence="6">
    <location>
        <begin position="255"/>
        <end position="274"/>
    </location>
</feature>
<dbReference type="Gene3D" id="4.10.950.10">
    <property type="entry name" value="Ribosomal protein L2, domain 3"/>
    <property type="match status" value="1"/>
</dbReference>
<feature type="region of interest" description="Disordered" evidence="6">
    <location>
        <begin position="231"/>
        <end position="274"/>
    </location>
</feature>